<name>A0A2Z2NZK8_9GAMM</name>
<evidence type="ECO:0000256" key="2">
    <source>
        <dbReference type="ARBA" id="ARBA00022723"/>
    </source>
</evidence>
<reference evidence="6 7" key="1">
    <citation type="submission" date="2016-12" db="EMBL/GenBank/DDBJ databases">
        <authorList>
            <person name="Song W.-J."/>
            <person name="Kurnit D.M."/>
        </authorList>
    </citation>
    <scope>NUCLEOTIDE SEQUENCE [LARGE SCALE GENOMIC DNA]</scope>
    <source>
        <strain evidence="6 7">IMCC3135</strain>
    </source>
</reference>
<evidence type="ECO:0000256" key="4">
    <source>
        <dbReference type="PIRSR" id="PIRSR004846-1"/>
    </source>
</evidence>
<evidence type="ECO:0008006" key="8">
    <source>
        <dbReference type="Google" id="ProtNLM"/>
    </source>
</evidence>
<evidence type="ECO:0000256" key="5">
    <source>
        <dbReference type="SAM" id="SignalP"/>
    </source>
</evidence>
<feature type="signal peptide" evidence="5">
    <location>
        <begin position="1"/>
        <end position="20"/>
    </location>
</feature>
<feature type="binding site" evidence="4">
    <location>
        <position position="62"/>
    </location>
    <ligand>
        <name>molybdate</name>
        <dbReference type="ChEBI" id="CHEBI:36264"/>
    </ligand>
</feature>
<dbReference type="SUPFAM" id="SSF53850">
    <property type="entry name" value="Periplasmic binding protein-like II"/>
    <property type="match status" value="1"/>
</dbReference>
<protein>
    <recommendedName>
        <fullName evidence="8">Molybdate-binding periplasmic protein</fullName>
    </recommendedName>
</protein>
<evidence type="ECO:0000256" key="1">
    <source>
        <dbReference type="ARBA" id="ARBA00009175"/>
    </source>
</evidence>
<keyword evidence="2 4" id="KW-0479">Metal-binding</keyword>
<dbReference type="Proteomes" id="UP000250079">
    <property type="component" value="Chromosome"/>
</dbReference>
<dbReference type="PANTHER" id="PTHR30632">
    <property type="entry name" value="MOLYBDATE-BINDING PERIPLASMIC PROTEIN"/>
    <property type="match status" value="1"/>
</dbReference>
<feature type="binding site" evidence="4">
    <location>
        <position position="34"/>
    </location>
    <ligand>
        <name>molybdate</name>
        <dbReference type="ChEBI" id="CHEBI:36264"/>
    </ligand>
</feature>
<dbReference type="KEGG" id="gai:IMCC3135_12380"/>
<dbReference type="PANTHER" id="PTHR30632:SF14">
    <property type="entry name" value="TUNGSTATE_MOLYBDATE_CHROMATE-BINDING PROTEIN MODA"/>
    <property type="match status" value="1"/>
</dbReference>
<dbReference type="NCBIfam" id="TIGR01256">
    <property type="entry name" value="modA"/>
    <property type="match status" value="1"/>
</dbReference>
<dbReference type="AlphaFoldDB" id="A0A2Z2NZK8"/>
<dbReference type="InterPro" id="IPR050682">
    <property type="entry name" value="ModA/WtpA"/>
</dbReference>
<keyword evidence="3 5" id="KW-0732">Signal</keyword>
<keyword evidence="7" id="KW-1185">Reference proteome</keyword>
<dbReference type="GO" id="GO:0030973">
    <property type="term" value="F:molybdate ion binding"/>
    <property type="evidence" value="ECO:0007669"/>
    <property type="project" value="TreeGrafter"/>
</dbReference>
<accession>A0A2Z2NZK8</accession>
<sequence length="265" mass="28324">MLGCLCFALLLCTISVPATAESHSEPPLVALASSFRTLWPELMQAYRSETGEIEPRTSFASSGLLTTQIRHGAPFELYLSADQSTVQQLATLGKTHDAGVTLATGAISLVWRTATQTPAQANVGKALPQSGLQVMIGKLEKSEPFKLTIPNPRHAPYGIAAKQALDSAGLWPLPAGYLLSAENAAQTLQFALTGAVDYALVPDTLVMQLPPELQKMPLEPGSYEPVIHQMVLLNPARTGAQTLYEWLQGESAASILSRYGLTPIS</sequence>
<proteinExistence type="inferred from homology"/>
<keyword evidence="4" id="KW-0500">Molybdenum</keyword>
<organism evidence="6 7">
    <name type="scientific">Granulosicoccus antarcticus IMCC3135</name>
    <dbReference type="NCBI Taxonomy" id="1192854"/>
    <lineage>
        <taxon>Bacteria</taxon>
        <taxon>Pseudomonadati</taxon>
        <taxon>Pseudomonadota</taxon>
        <taxon>Gammaproteobacteria</taxon>
        <taxon>Chromatiales</taxon>
        <taxon>Granulosicoccaceae</taxon>
        <taxon>Granulosicoccus</taxon>
    </lineage>
</organism>
<dbReference type="EMBL" id="CP018632">
    <property type="protein sequence ID" value="ASJ72564.1"/>
    <property type="molecule type" value="Genomic_DNA"/>
</dbReference>
<dbReference type="Gene3D" id="3.40.190.10">
    <property type="entry name" value="Periplasmic binding protein-like II"/>
    <property type="match status" value="2"/>
</dbReference>
<evidence type="ECO:0000256" key="3">
    <source>
        <dbReference type="ARBA" id="ARBA00022729"/>
    </source>
</evidence>
<gene>
    <name evidence="6" type="ORF">IMCC3135_12380</name>
</gene>
<feature type="chain" id="PRO_5016461620" description="Molybdate-binding periplasmic protein" evidence="5">
    <location>
        <begin position="21"/>
        <end position="265"/>
    </location>
</feature>
<dbReference type="GO" id="GO:0015689">
    <property type="term" value="P:molybdate ion transport"/>
    <property type="evidence" value="ECO:0007669"/>
    <property type="project" value="InterPro"/>
</dbReference>
<dbReference type="Pfam" id="PF13531">
    <property type="entry name" value="SBP_bac_11"/>
    <property type="match status" value="1"/>
</dbReference>
<evidence type="ECO:0000313" key="7">
    <source>
        <dbReference type="Proteomes" id="UP000250079"/>
    </source>
</evidence>
<evidence type="ECO:0000313" key="6">
    <source>
        <dbReference type="EMBL" id="ASJ72564.1"/>
    </source>
</evidence>
<comment type="similarity">
    <text evidence="1">Belongs to the bacterial solute-binding protein ModA family.</text>
</comment>
<dbReference type="PIRSF" id="PIRSF004846">
    <property type="entry name" value="ModA"/>
    <property type="match status" value="1"/>
</dbReference>
<dbReference type="GO" id="GO:0046872">
    <property type="term" value="F:metal ion binding"/>
    <property type="evidence" value="ECO:0007669"/>
    <property type="project" value="UniProtKB-KW"/>
</dbReference>
<dbReference type="InterPro" id="IPR005950">
    <property type="entry name" value="ModA"/>
</dbReference>